<evidence type="ECO:0000256" key="3">
    <source>
        <dbReference type="ARBA" id="ARBA00022840"/>
    </source>
</evidence>
<comment type="similarity">
    <text evidence="1 4">Belongs to the heat shock protein 70 family.</text>
</comment>
<dbReference type="OMA" id="NFCSKRA"/>
<dbReference type="FunFam" id="3.90.640.10:FF:000010">
    <property type="entry name" value="heat shock 70 kDa protein 14"/>
    <property type="match status" value="1"/>
</dbReference>
<accession>A0A8S1NZV3</accession>
<proteinExistence type="inferred from homology"/>
<keyword evidence="6" id="KW-1185">Reference proteome</keyword>
<evidence type="ECO:0000313" key="6">
    <source>
        <dbReference type="Proteomes" id="UP000688137"/>
    </source>
</evidence>
<keyword evidence="3 4" id="KW-0067">ATP-binding</keyword>
<evidence type="ECO:0000256" key="2">
    <source>
        <dbReference type="ARBA" id="ARBA00022741"/>
    </source>
</evidence>
<dbReference type="InterPro" id="IPR013126">
    <property type="entry name" value="Hsp_70_fam"/>
</dbReference>
<evidence type="ECO:0000256" key="4">
    <source>
        <dbReference type="RuleBase" id="RU003322"/>
    </source>
</evidence>
<sequence>MKYQQEIAIGIDFGMTYSRVGVIINDQFQLIANEYGNKFTPSYVAFTDNERLIGEEALNQQTKNPTNTIFNVIRLIGRKFSDKIVQEEIQKLPYKVEAGLYDRPMIVVQFKQETLRLHPEEVCSMILSKMKTIAENHLGIKINQAVITTSCNLNFCSKRAIEDAGLISGLKILRIIIGSTAAHFTYGMSLLNENLRTVLILNLGGGSITVSVSDIEFSIIDIKSTSGDRNLGGEEFDNLLVNYCCNKFQEQYGIDLRYNARAMRRLKIQCQKAKETLSTINQTTIEVEFITQEHDLIIQITRQTFEMLCLHLFQQCINHVEQVLKEACLTKASLNQVILVGGSSRIPKIQELLQEYFNGKQLYHSIDKDEASVYGAAFMGALLKAQSQQCKQWLLLDTIPYGLGIGINGYYQYYMIKKNIHIPCKESQTIKLSKENINNQLKILLYEGEISNQKENYKKIGYFDIDINNKDQQGEIIITFLIDANNQLIISTQDTDSKQNNNIVVQFEQYTLLDEEIQRLIEESKQQRSSEDIVKQKNEAKNKFESLIYHYKRIIMDEINKQEKWLESHQDEDPKIYIQKIEDLELKFQHQVELINHIDSKNQKDTYN</sequence>
<evidence type="ECO:0000256" key="1">
    <source>
        <dbReference type="ARBA" id="ARBA00007381"/>
    </source>
</evidence>
<dbReference type="PROSITE" id="PS01036">
    <property type="entry name" value="HSP70_3"/>
    <property type="match status" value="1"/>
</dbReference>
<dbReference type="AlphaFoldDB" id="A0A8S1NZV3"/>
<dbReference type="PANTHER" id="PTHR19375">
    <property type="entry name" value="HEAT SHOCK PROTEIN 70KDA"/>
    <property type="match status" value="1"/>
</dbReference>
<organism evidence="5 6">
    <name type="scientific">Paramecium primaurelia</name>
    <dbReference type="NCBI Taxonomy" id="5886"/>
    <lineage>
        <taxon>Eukaryota</taxon>
        <taxon>Sar</taxon>
        <taxon>Alveolata</taxon>
        <taxon>Ciliophora</taxon>
        <taxon>Intramacronucleata</taxon>
        <taxon>Oligohymenophorea</taxon>
        <taxon>Peniculida</taxon>
        <taxon>Parameciidae</taxon>
        <taxon>Paramecium</taxon>
    </lineage>
</organism>
<dbReference type="GO" id="GO:0140662">
    <property type="term" value="F:ATP-dependent protein folding chaperone"/>
    <property type="evidence" value="ECO:0007669"/>
    <property type="project" value="InterPro"/>
</dbReference>
<name>A0A8S1NZV3_PARPR</name>
<dbReference type="InterPro" id="IPR018181">
    <property type="entry name" value="Heat_shock_70_CS"/>
</dbReference>
<keyword evidence="2 4" id="KW-0547">Nucleotide-binding</keyword>
<dbReference type="GO" id="GO:0005524">
    <property type="term" value="F:ATP binding"/>
    <property type="evidence" value="ECO:0007669"/>
    <property type="project" value="UniProtKB-KW"/>
</dbReference>
<evidence type="ECO:0008006" key="7">
    <source>
        <dbReference type="Google" id="ProtNLM"/>
    </source>
</evidence>
<dbReference type="Proteomes" id="UP000688137">
    <property type="component" value="Unassembled WGS sequence"/>
</dbReference>
<evidence type="ECO:0000313" key="5">
    <source>
        <dbReference type="EMBL" id="CAD8095796.1"/>
    </source>
</evidence>
<gene>
    <name evidence="5" type="ORF">PPRIM_AZ9-3.1.T0990156</name>
</gene>
<dbReference type="EMBL" id="CAJJDM010000102">
    <property type="protein sequence ID" value="CAD8095796.1"/>
    <property type="molecule type" value="Genomic_DNA"/>
</dbReference>
<dbReference type="CDD" id="cd24028">
    <property type="entry name" value="ASKHA_NBD_HSP70_HSPA1-like"/>
    <property type="match status" value="1"/>
</dbReference>
<dbReference type="FunFam" id="3.30.30.30:FF:000001">
    <property type="entry name" value="heat shock 70 kDa protein-like"/>
    <property type="match status" value="1"/>
</dbReference>
<dbReference type="Pfam" id="PF00012">
    <property type="entry name" value="HSP70"/>
    <property type="match status" value="1"/>
</dbReference>
<reference evidence="5" key="1">
    <citation type="submission" date="2021-01" db="EMBL/GenBank/DDBJ databases">
        <authorList>
            <consortium name="Genoscope - CEA"/>
            <person name="William W."/>
        </authorList>
    </citation>
    <scope>NUCLEOTIDE SEQUENCE</scope>
</reference>
<protein>
    <recommendedName>
        <fullName evidence="7">Heat shock protein 70</fullName>
    </recommendedName>
</protein>
<comment type="caution">
    <text evidence="5">The sequence shown here is derived from an EMBL/GenBank/DDBJ whole genome shotgun (WGS) entry which is preliminary data.</text>
</comment>